<gene>
    <name evidence="9" type="primary">Cx3cl1</name>
</gene>
<dbReference type="CTD" id="6376"/>
<evidence type="ECO:0000256" key="1">
    <source>
        <dbReference type="ARBA" id="ARBA00004613"/>
    </source>
</evidence>
<accession>A0A8B7UPM6</accession>
<dbReference type="SMART" id="SM00199">
    <property type="entry name" value="SCY"/>
    <property type="match status" value="1"/>
</dbReference>
<dbReference type="SUPFAM" id="SSF54117">
    <property type="entry name" value="Interleukin 8-like chemokines"/>
    <property type="match status" value="1"/>
</dbReference>
<evidence type="ECO:0000256" key="5">
    <source>
        <dbReference type="ARBA" id="ARBA00022729"/>
    </source>
</evidence>
<keyword evidence="6" id="KW-1015">Disulfide bond</keyword>
<dbReference type="InterPro" id="IPR039809">
    <property type="entry name" value="Chemokine_b/g/d"/>
</dbReference>
<evidence type="ECO:0000256" key="2">
    <source>
        <dbReference type="ARBA" id="ARBA00022500"/>
    </source>
</evidence>
<dbReference type="GO" id="GO:0008009">
    <property type="term" value="F:chemokine activity"/>
    <property type="evidence" value="ECO:0007669"/>
    <property type="project" value="InterPro"/>
</dbReference>
<sequence>MAPRQLAWLLRLAAFCHLTILLAGQHLSVTKCNVTCHTMTRRIPEWLLIHYRHNQESCGKRAIILETRQHKLFCADPKEPWVQDAMKHLDRQALAQNGGTFEKQIGVVKPGTTATAGGTSQPALAEPKATGESSSLELTASSHGARRPTGTSPQLTTGVTRSSGTRWPLTSKAQHGGLAAVPEGTEIVNMAATSTTIAWQGSAAHQPEKATEAPSTETPSTLGPSTQVASTQSPTISHSPLEENVGPEDQPVWVQGQSPTPENSPEPKEMGPVPAHTDVFQDWGPSSVAHPSVAPISSEGTSSREPVASGSWAPKVEEPIHATADPQRQSVLVTPVPDSQVATRRQAVGLLAFLGLLFCLGVAMFAYQSLQGCPRKVAGEMVEGLRCVPRSCGSNSYVLVPV</sequence>
<keyword evidence="4" id="KW-0964">Secreted</keyword>
<keyword evidence="5" id="KW-0732">Signal</keyword>
<dbReference type="KEGG" id="ccan:109686974"/>
<dbReference type="FunFam" id="2.40.50.40:FF:000012">
    <property type="entry name" value="C-C motif chemokine"/>
    <property type="match status" value="1"/>
</dbReference>
<dbReference type="GeneID" id="109686974"/>
<organism evidence="9">
    <name type="scientific">Castor canadensis</name>
    <name type="common">American beaver</name>
    <dbReference type="NCBI Taxonomy" id="51338"/>
    <lineage>
        <taxon>Eukaryota</taxon>
        <taxon>Metazoa</taxon>
        <taxon>Chordata</taxon>
        <taxon>Craniata</taxon>
        <taxon>Vertebrata</taxon>
        <taxon>Euteleostomi</taxon>
        <taxon>Mammalia</taxon>
        <taxon>Eutheria</taxon>
        <taxon>Euarchontoglires</taxon>
        <taxon>Glires</taxon>
        <taxon>Rodentia</taxon>
        <taxon>Castorimorpha</taxon>
        <taxon>Castoridae</taxon>
        <taxon>Castor</taxon>
    </lineage>
</organism>
<evidence type="ECO:0000256" key="4">
    <source>
        <dbReference type="ARBA" id="ARBA00022525"/>
    </source>
</evidence>
<keyword evidence="2" id="KW-0145">Chemotaxis</keyword>
<keyword evidence="3" id="KW-0202">Cytokine</keyword>
<dbReference type="GO" id="GO:0048245">
    <property type="term" value="P:eosinophil chemotaxis"/>
    <property type="evidence" value="ECO:0007669"/>
    <property type="project" value="TreeGrafter"/>
</dbReference>
<dbReference type="RefSeq" id="XP_020020150.2">
    <property type="nucleotide sequence ID" value="XM_020164561.2"/>
</dbReference>
<dbReference type="PANTHER" id="PTHR12015:SF92">
    <property type="entry name" value="FRACTALKINE"/>
    <property type="match status" value="1"/>
</dbReference>
<keyword evidence="8" id="KW-1185">Reference proteome</keyword>
<dbReference type="PANTHER" id="PTHR12015">
    <property type="entry name" value="SMALL INDUCIBLE CYTOKINE A"/>
    <property type="match status" value="1"/>
</dbReference>
<evidence type="ECO:0000256" key="7">
    <source>
        <dbReference type="ARBA" id="ARBA00023198"/>
    </source>
</evidence>
<comment type="subcellular location">
    <subcellularLocation>
        <location evidence="1">Secreted</location>
    </subcellularLocation>
</comment>
<dbReference type="AlphaFoldDB" id="A0A8B7UPM6"/>
<evidence type="ECO:0000313" key="9">
    <source>
        <dbReference type="RefSeq" id="XP_020020150.2"/>
    </source>
</evidence>
<dbReference type="GO" id="GO:0005615">
    <property type="term" value="C:extracellular space"/>
    <property type="evidence" value="ECO:0007669"/>
    <property type="project" value="UniProtKB-KW"/>
</dbReference>
<dbReference type="PRINTS" id="PR01721">
    <property type="entry name" value="FRACTALKINE"/>
</dbReference>
<dbReference type="Proteomes" id="UP001732720">
    <property type="component" value="Chromosome 15"/>
</dbReference>
<dbReference type="OrthoDB" id="9447832at2759"/>
<dbReference type="GO" id="GO:0048020">
    <property type="term" value="F:CCR chemokine receptor binding"/>
    <property type="evidence" value="ECO:0007669"/>
    <property type="project" value="TreeGrafter"/>
</dbReference>
<dbReference type="Pfam" id="PF00048">
    <property type="entry name" value="IL8"/>
    <property type="match status" value="1"/>
</dbReference>
<dbReference type="GO" id="GO:0061844">
    <property type="term" value="P:antimicrobial humoral immune response mediated by antimicrobial peptide"/>
    <property type="evidence" value="ECO:0007669"/>
    <property type="project" value="TreeGrafter"/>
</dbReference>
<protein>
    <submittedName>
        <fullName evidence="9">Fractalkine</fullName>
    </submittedName>
</protein>
<dbReference type="GO" id="GO:0030335">
    <property type="term" value="P:positive regulation of cell migration"/>
    <property type="evidence" value="ECO:0007669"/>
    <property type="project" value="TreeGrafter"/>
</dbReference>
<proteinExistence type="predicted"/>
<reference evidence="9" key="1">
    <citation type="submission" date="2025-08" db="UniProtKB">
        <authorList>
            <consortium name="RefSeq"/>
        </authorList>
    </citation>
    <scope>IDENTIFICATION</scope>
</reference>
<dbReference type="GO" id="GO:0006954">
    <property type="term" value="P:inflammatory response"/>
    <property type="evidence" value="ECO:0007669"/>
    <property type="project" value="UniProtKB-KW"/>
</dbReference>
<evidence type="ECO:0000256" key="6">
    <source>
        <dbReference type="ARBA" id="ARBA00023157"/>
    </source>
</evidence>
<evidence type="ECO:0000256" key="3">
    <source>
        <dbReference type="ARBA" id="ARBA00022514"/>
    </source>
</evidence>
<dbReference type="GO" id="GO:0070098">
    <property type="term" value="P:chemokine-mediated signaling pathway"/>
    <property type="evidence" value="ECO:0007669"/>
    <property type="project" value="TreeGrafter"/>
</dbReference>
<keyword evidence="7" id="KW-0395">Inflammatory response</keyword>
<dbReference type="InterPro" id="IPR001811">
    <property type="entry name" value="Chemokine_IL8-like_dom"/>
</dbReference>
<name>A0A8B7UPM6_CASCN</name>
<dbReference type="Gene3D" id="2.40.50.40">
    <property type="match status" value="1"/>
</dbReference>
<evidence type="ECO:0000313" key="8">
    <source>
        <dbReference type="Proteomes" id="UP001732720"/>
    </source>
</evidence>
<dbReference type="InterPro" id="IPR036048">
    <property type="entry name" value="Interleukin_8-like_sf"/>
</dbReference>